<feature type="transmembrane region" description="Helical" evidence="1">
    <location>
        <begin position="60"/>
        <end position="81"/>
    </location>
</feature>
<dbReference type="AlphaFoldDB" id="A0A1G7S7Z0"/>
<proteinExistence type="predicted"/>
<keyword evidence="1" id="KW-0812">Transmembrane</keyword>
<dbReference type="EMBL" id="FNBL01000013">
    <property type="protein sequence ID" value="SDG19108.1"/>
    <property type="molecule type" value="Genomic_DNA"/>
</dbReference>
<keyword evidence="1" id="KW-1133">Transmembrane helix</keyword>
<accession>A0A1G7S7Z0</accession>
<dbReference type="RefSeq" id="WP_143026871.1">
    <property type="nucleotide sequence ID" value="NZ_FNBL01000013.1"/>
</dbReference>
<reference evidence="2 3" key="1">
    <citation type="submission" date="2016-10" db="EMBL/GenBank/DDBJ databases">
        <authorList>
            <person name="de Groot N.N."/>
        </authorList>
    </citation>
    <scope>NUCLEOTIDE SEQUENCE [LARGE SCALE GENOMIC DNA]</scope>
    <source>
        <strain evidence="2 3">DSM 27375</strain>
    </source>
</reference>
<organism evidence="2 3">
    <name type="scientific">Celeribacter baekdonensis</name>
    <dbReference type="NCBI Taxonomy" id="875171"/>
    <lineage>
        <taxon>Bacteria</taxon>
        <taxon>Pseudomonadati</taxon>
        <taxon>Pseudomonadota</taxon>
        <taxon>Alphaproteobacteria</taxon>
        <taxon>Rhodobacterales</taxon>
        <taxon>Roseobacteraceae</taxon>
        <taxon>Celeribacter</taxon>
    </lineage>
</organism>
<protein>
    <submittedName>
        <fullName evidence="2">Uncharacterized protein</fullName>
    </submittedName>
</protein>
<feature type="transmembrane region" description="Helical" evidence="1">
    <location>
        <begin position="101"/>
        <end position="123"/>
    </location>
</feature>
<evidence type="ECO:0000256" key="1">
    <source>
        <dbReference type="SAM" id="Phobius"/>
    </source>
</evidence>
<gene>
    <name evidence="2" type="ORF">SAMN04488117_113117</name>
</gene>
<sequence>MDNLFYLMSSPEFKKVFYALGVGALFLAIGLVVVAFSFYGRGREEEEASTLEPQWVMLFATFRDSLIITILYTAEAFLYRYSDFMGLREMSMMNVMSAYPLVQPLLVYIFDILIFVVAALRVISLTRFLARAKHGAGASPNP</sequence>
<dbReference type="Proteomes" id="UP000182284">
    <property type="component" value="Unassembled WGS sequence"/>
</dbReference>
<name>A0A1G7S7Z0_9RHOB</name>
<feature type="transmembrane region" description="Helical" evidence="1">
    <location>
        <begin position="16"/>
        <end position="39"/>
    </location>
</feature>
<evidence type="ECO:0000313" key="3">
    <source>
        <dbReference type="Proteomes" id="UP000182284"/>
    </source>
</evidence>
<dbReference type="OrthoDB" id="7868759at2"/>
<evidence type="ECO:0000313" key="2">
    <source>
        <dbReference type="EMBL" id="SDG19108.1"/>
    </source>
</evidence>
<keyword evidence="1" id="KW-0472">Membrane</keyword>